<keyword evidence="3" id="KW-1185">Reference proteome</keyword>
<organism evidence="2 3">
    <name type="scientific">Miscanthus lutarioriparius</name>
    <dbReference type="NCBI Taxonomy" id="422564"/>
    <lineage>
        <taxon>Eukaryota</taxon>
        <taxon>Viridiplantae</taxon>
        <taxon>Streptophyta</taxon>
        <taxon>Embryophyta</taxon>
        <taxon>Tracheophyta</taxon>
        <taxon>Spermatophyta</taxon>
        <taxon>Magnoliopsida</taxon>
        <taxon>Liliopsida</taxon>
        <taxon>Poales</taxon>
        <taxon>Poaceae</taxon>
        <taxon>PACMAD clade</taxon>
        <taxon>Panicoideae</taxon>
        <taxon>Andropogonodae</taxon>
        <taxon>Andropogoneae</taxon>
        <taxon>Saccharinae</taxon>
        <taxon>Miscanthus</taxon>
    </lineage>
</organism>
<dbReference type="PANTHER" id="PTHR33087:SF31">
    <property type="entry name" value="OS06G0482850 PROTEIN"/>
    <property type="match status" value="1"/>
</dbReference>
<dbReference type="OrthoDB" id="696926at2759"/>
<feature type="compositionally biased region" description="Basic and acidic residues" evidence="1">
    <location>
        <begin position="260"/>
        <end position="274"/>
    </location>
</feature>
<dbReference type="AlphaFoldDB" id="A0A811SSN2"/>
<evidence type="ECO:0000256" key="1">
    <source>
        <dbReference type="SAM" id="MobiDB-lite"/>
    </source>
</evidence>
<dbReference type="Proteomes" id="UP000604825">
    <property type="component" value="Unassembled WGS sequence"/>
</dbReference>
<comment type="caution">
    <text evidence="2">The sequence shown here is derived from an EMBL/GenBank/DDBJ whole genome shotgun (WGS) entry which is preliminary data.</text>
</comment>
<sequence length="524" mass="58044">MAAATRLRTNAVFLVVRARPPHVDINIGDVSRVVAGFVRMPPNEMRTTRHRPEDFMIVFEQAHQRTLALRVGAVRVKSVLFNIIPWREHAHGGEVTWWYHVRMAIEHLPRHAWNLAALREMLGDICLFDKIDRATFRHRMSTPGSTTLKTGLLACWMASARGQGQMLATHFLGPHRLEDMMVTTEMAMASGPLSGFLARAGAALNSSLRHWDSTSNGGGARQRTRSPPLTRQWNADEGVETPERAGHGRYTVLDGHNSPHMRDPLRREDADWEHRRSRSPTAKSQRGEVAMDFGKGDLGSALLLGTLPRAVGAPPPPPRHPDPMLNFYKETCTGDLWSAPTRPLGDYDPMIGEALAACEAAMTKPLSFSPPGSPSLEEQRSPVYVANCRANLDKLVELNEEATALGYGNVIHFGPGVQQEIECQVITTGITEKVAELILDDRRNTIVESMFVPCEQPVLATPTASKQSSKDTGRTKVMKTTVGAEEEHQRWQKCLVDSHGQNLRLSCAQNWNVPGTLGLLEQRG</sequence>
<evidence type="ECO:0008006" key="4">
    <source>
        <dbReference type="Google" id="ProtNLM"/>
    </source>
</evidence>
<reference evidence="2" key="1">
    <citation type="submission" date="2020-10" db="EMBL/GenBank/DDBJ databases">
        <authorList>
            <person name="Han B."/>
            <person name="Lu T."/>
            <person name="Zhao Q."/>
            <person name="Huang X."/>
            <person name="Zhao Y."/>
        </authorList>
    </citation>
    <scope>NUCLEOTIDE SEQUENCE</scope>
</reference>
<name>A0A811SSN2_9POAL</name>
<accession>A0A811SSN2</accession>
<dbReference type="EMBL" id="CAJGYO010000911">
    <property type="protein sequence ID" value="CAD6344177.1"/>
    <property type="molecule type" value="Genomic_DNA"/>
</dbReference>
<protein>
    <recommendedName>
        <fullName evidence="4">DUF4283 domain-containing protein</fullName>
    </recommendedName>
</protein>
<proteinExistence type="predicted"/>
<evidence type="ECO:0000313" key="2">
    <source>
        <dbReference type="EMBL" id="CAD6344177.1"/>
    </source>
</evidence>
<dbReference type="PANTHER" id="PTHR33087">
    <property type="entry name" value="OS07G0539200 PROTEIN"/>
    <property type="match status" value="1"/>
</dbReference>
<dbReference type="InterPro" id="IPR053253">
    <property type="entry name" value="Sex_diff_modulator"/>
</dbReference>
<gene>
    <name evidence="2" type="ORF">NCGR_LOCUS68275</name>
</gene>
<evidence type="ECO:0000313" key="3">
    <source>
        <dbReference type="Proteomes" id="UP000604825"/>
    </source>
</evidence>
<feature type="region of interest" description="Disordered" evidence="1">
    <location>
        <begin position="209"/>
        <end position="288"/>
    </location>
</feature>